<dbReference type="SUPFAM" id="SSF56801">
    <property type="entry name" value="Acetyl-CoA synthetase-like"/>
    <property type="match status" value="1"/>
</dbReference>
<dbReference type="Gene3D" id="3.40.50.12780">
    <property type="entry name" value="N-terminal domain of ligase-like"/>
    <property type="match status" value="1"/>
</dbReference>
<dbReference type="InterPro" id="IPR025110">
    <property type="entry name" value="AMP-bd_C"/>
</dbReference>
<dbReference type="PANTHER" id="PTHR43605:SF10">
    <property type="entry name" value="ACYL-COA SYNTHETASE MEDIUM CHAIN FAMILY MEMBER 3"/>
    <property type="match status" value="1"/>
</dbReference>
<accession>A0ABS4YZC1</accession>
<dbReference type="PANTHER" id="PTHR43605">
    <property type="entry name" value="ACYL-COENZYME A SYNTHETASE"/>
    <property type="match status" value="1"/>
</dbReference>
<evidence type="ECO:0000256" key="1">
    <source>
        <dbReference type="ARBA" id="ARBA00006432"/>
    </source>
</evidence>
<dbReference type="InterPro" id="IPR042099">
    <property type="entry name" value="ANL_N_sf"/>
</dbReference>
<dbReference type="GO" id="GO:0003987">
    <property type="term" value="F:acetate-CoA ligase activity"/>
    <property type="evidence" value="ECO:0007669"/>
    <property type="project" value="UniProtKB-EC"/>
</dbReference>
<dbReference type="RefSeq" id="WP_209681347.1">
    <property type="nucleotide sequence ID" value="NZ_JAGIOI010000001.1"/>
</dbReference>
<evidence type="ECO:0000256" key="4">
    <source>
        <dbReference type="ARBA" id="ARBA00022840"/>
    </source>
</evidence>
<name>A0ABS4YZC1_9MICC</name>
<keyword evidence="3" id="KW-0547">Nucleotide-binding</keyword>
<dbReference type="Gene3D" id="3.30.300.30">
    <property type="match status" value="1"/>
</dbReference>
<protein>
    <submittedName>
        <fullName evidence="7">Acetyl-CoA synthetase</fullName>
        <ecNumber evidence="7">6.2.1.1</ecNumber>
    </submittedName>
</protein>
<dbReference type="Pfam" id="PF13193">
    <property type="entry name" value="AMP-binding_C"/>
    <property type="match status" value="1"/>
</dbReference>
<evidence type="ECO:0000256" key="3">
    <source>
        <dbReference type="ARBA" id="ARBA00022741"/>
    </source>
</evidence>
<sequence length="567" mass="59883">MELSGARVQELLDMFAAPGANAAELLCDRHPSGRTAFTVIGADLDFVDISYGELREKSTQFAAALTALGVRRGDHVATLMGKSAELVIALLGIWRIGAVDVPLFTAFAHDAIAFRLQASGARLVVCDADQRRKLVPPGEIPTDASLPVIVARGEAFGYDHSFAELMAGTSAVFSSGSPETAGSPDSSGMSDGGTVAVGGDGTLVQLFTSGTTGTPKGVPIPLRAVASFVGYHRFGLDVRDDDVFWNMADPGWAYGLYFALLAPMAAGNRSLLLSAGFSAELTWAVMEKFAVTNFAAAPTVYRSLRAGSAAGDGHVLRRASSAGEPLTPDVIAWGREAFGLEVHDHYGQTELGMVAGNAWAGGLAEPLRPGSMGRPLPGWGVDVLAADSDVPAPDGEPGRIAVNVPQSPFMWFGAYVDAPEKTAERYSADGSWYITGDSGRRDGDGYIYFSSRDDDVIIMAGYRIGPFDVESVLVTHPVVSEAAVIGTPDDIRGEVLEAFVVLRDSAAGSPELAAELQRLVKDKFAAHAYPRRIHFVPELPKTPSGKVQRYILRAGRTTPADKPGAPD</sequence>
<dbReference type="InterPro" id="IPR000873">
    <property type="entry name" value="AMP-dep_synth/lig_dom"/>
</dbReference>
<dbReference type="InterPro" id="IPR051087">
    <property type="entry name" value="Mitochondrial_ACSM"/>
</dbReference>
<dbReference type="Pfam" id="PF00501">
    <property type="entry name" value="AMP-binding"/>
    <property type="match status" value="1"/>
</dbReference>
<feature type="domain" description="AMP-dependent synthetase/ligase" evidence="5">
    <location>
        <begin position="28"/>
        <end position="405"/>
    </location>
</feature>
<gene>
    <name evidence="7" type="ORF">JOF48_002601</name>
</gene>
<dbReference type="Proteomes" id="UP000711614">
    <property type="component" value="Unassembled WGS sequence"/>
</dbReference>
<feature type="domain" description="AMP-binding enzyme C-terminal" evidence="6">
    <location>
        <begin position="469"/>
        <end position="546"/>
    </location>
</feature>
<keyword evidence="2 7" id="KW-0436">Ligase</keyword>
<keyword evidence="4" id="KW-0067">ATP-binding</keyword>
<evidence type="ECO:0000259" key="5">
    <source>
        <dbReference type="Pfam" id="PF00501"/>
    </source>
</evidence>
<proteinExistence type="inferred from homology"/>
<keyword evidence="8" id="KW-1185">Reference proteome</keyword>
<dbReference type="EMBL" id="JAGIOI010000001">
    <property type="protein sequence ID" value="MBP2413802.1"/>
    <property type="molecule type" value="Genomic_DNA"/>
</dbReference>
<organism evidence="7 8">
    <name type="scientific">Arthrobacter stackebrandtii</name>
    <dbReference type="NCBI Taxonomy" id="272161"/>
    <lineage>
        <taxon>Bacteria</taxon>
        <taxon>Bacillati</taxon>
        <taxon>Actinomycetota</taxon>
        <taxon>Actinomycetes</taxon>
        <taxon>Micrococcales</taxon>
        <taxon>Micrococcaceae</taxon>
        <taxon>Arthrobacter</taxon>
    </lineage>
</organism>
<comment type="caution">
    <text evidence="7">The sequence shown here is derived from an EMBL/GenBank/DDBJ whole genome shotgun (WGS) entry which is preliminary data.</text>
</comment>
<dbReference type="InterPro" id="IPR045851">
    <property type="entry name" value="AMP-bd_C_sf"/>
</dbReference>
<evidence type="ECO:0000256" key="2">
    <source>
        <dbReference type="ARBA" id="ARBA00022598"/>
    </source>
</evidence>
<evidence type="ECO:0000313" key="7">
    <source>
        <dbReference type="EMBL" id="MBP2413802.1"/>
    </source>
</evidence>
<evidence type="ECO:0000259" key="6">
    <source>
        <dbReference type="Pfam" id="PF13193"/>
    </source>
</evidence>
<evidence type="ECO:0000313" key="8">
    <source>
        <dbReference type="Proteomes" id="UP000711614"/>
    </source>
</evidence>
<dbReference type="EC" id="6.2.1.1" evidence="7"/>
<comment type="similarity">
    <text evidence="1">Belongs to the ATP-dependent AMP-binding enzyme family.</text>
</comment>
<reference evidence="7 8" key="1">
    <citation type="submission" date="2021-03" db="EMBL/GenBank/DDBJ databases">
        <title>Sequencing the genomes of 1000 actinobacteria strains.</title>
        <authorList>
            <person name="Klenk H.-P."/>
        </authorList>
    </citation>
    <scope>NUCLEOTIDE SEQUENCE [LARGE SCALE GENOMIC DNA]</scope>
    <source>
        <strain evidence="7 8">DSM 16005</strain>
    </source>
</reference>